<evidence type="ECO:0000313" key="3">
    <source>
        <dbReference type="Proteomes" id="UP001209682"/>
    </source>
</evidence>
<organism evidence="2 3">
    <name type="scientific">Acinetobacter entericus</name>
    <dbReference type="NCBI Taxonomy" id="2989714"/>
    <lineage>
        <taxon>Bacteria</taxon>
        <taxon>Pseudomonadati</taxon>
        <taxon>Pseudomonadota</taxon>
        <taxon>Gammaproteobacteria</taxon>
        <taxon>Moraxellales</taxon>
        <taxon>Moraxellaceae</taxon>
        <taxon>Acinetobacter</taxon>
    </lineage>
</organism>
<dbReference type="InterPro" id="IPR005039">
    <property type="entry name" value="Ant_C"/>
</dbReference>
<dbReference type="SMART" id="SM01252">
    <property type="entry name" value="KilA-N"/>
    <property type="match status" value="1"/>
</dbReference>
<sequence>MNALVKPAIAIDGFEIRTDDEGRFCLNDLHKASGADVKNKPSNFMQNDKTQALVRELIGDGNPSSVQIQPLSVIRGGLEQGTYVVKELVYAYAMWISAAFNLKVIRTFDSVSNCAAVTLPNFTDPAAAARAWAEQFEAKQIAEKKVAELAPKAEALDTIADTANTYCIRDCAKTIRIKEKDLIQLLIEKKWVYRDADKKLQPHAQYVLNGVFVNRTSPVIKNQYDGQERVFLHMRVTAFGLTRITGLVNKSKKEKTAA</sequence>
<keyword evidence="3" id="KW-1185">Reference proteome</keyword>
<gene>
    <name evidence="2" type="ORF">OKC24_01790</name>
</gene>
<dbReference type="RefSeq" id="WP_265464627.1">
    <property type="nucleotide sequence ID" value="NZ_JAPEQW010000002.1"/>
</dbReference>
<dbReference type="PROSITE" id="PS51301">
    <property type="entry name" value="KILA_N"/>
    <property type="match status" value="1"/>
</dbReference>
<dbReference type="Pfam" id="PF03374">
    <property type="entry name" value="ANT"/>
    <property type="match status" value="1"/>
</dbReference>
<evidence type="ECO:0000313" key="2">
    <source>
        <dbReference type="EMBL" id="MCW8037917.1"/>
    </source>
</evidence>
<dbReference type="EMBL" id="JAPEQW010000002">
    <property type="protein sequence ID" value="MCW8037917.1"/>
    <property type="molecule type" value="Genomic_DNA"/>
</dbReference>
<dbReference type="InterPro" id="IPR017880">
    <property type="entry name" value="KilA_N"/>
</dbReference>
<dbReference type="Pfam" id="PF04383">
    <property type="entry name" value="KilA-N"/>
    <property type="match status" value="1"/>
</dbReference>
<dbReference type="Proteomes" id="UP001209682">
    <property type="component" value="Unassembled WGS sequence"/>
</dbReference>
<accession>A0ABT3NEC7</accession>
<comment type="caution">
    <text evidence="2">The sequence shown here is derived from an EMBL/GenBank/DDBJ whole genome shotgun (WGS) entry which is preliminary data.</text>
</comment>
<proteinExistence type="predicted"/>
<reference evidence="2 3" key="1">
    <citation type="submission" date="2022-11" db="EMBL/GenBank/DDBJ databases">
        <title>Acinetobacter entericus sp. nov., isolated from the gut of the plastic-eating larvae of the Coleoptera insect Zophobas atratus.</title>
        <authorList>
            <person name="Dong X."/>
            <person name="Yang Y."/>
        </authorList>
    </citation>
    <scope>NUCLEOTIDE SEQUENCE [LARGE SCALE GENOMIC DNA]</scope>
    <source>
        <strain evidence="2 3">BIT-DXN8</strain>
    </source>
</reference>
<name>A0ABT3NEC7_9GAMM</name>
<dbReference type="InterPro" id="IPR018004">
    <property type="entry name" value="KilA/APSES_HTH"/>
</dbReference>
<evidence type="ECO:0000259" key="1">
    <source>
        <dbReference type="PROSITE" id="PS51301"/>
    </source>
</evidence>
<protein>
    <submittedName>
        <fullName evidence="2">Phage antirepressor KilAC domain-containing protein</fullName>
    </submittedName>
</protein>
<feature type="domain" description="KilA-N" evidence="1">
    <location>
        <begin position="5"/>
        <end position="111"/>
    </location>
</feature>